<dbReference type="PANTHER" id="PTHR32243">
    <property type="entry name" value="MALTOSE TRANSPORT SYSTEM PERMEASE-RELATED"/>
    <property type="match status" value="1"/>
</dbReference>
<keyword evidence="5 7" id="KW-1133">Transmembrane helix</keyword>
<reference evidence="10 12" key="1">
    <citation type="submission" date="2020-01" db="EMBL/GenBank/DDBJ databases">
        <title>Insect and environment-associated Actinomycetes.</title>
        <authorList>
            <person name="Currrie C."/>
            <person name="Chevrette M."/>
            <person name="Carlson C."/>
            <person name="Stubbendieck R."/>
            <person name="Wendt-Pienkowski E."/>
        </authorList>
    </citation>
    <scope>NUCLEOTIDE SEQUENCE [LARGE SCALE GENOMIC DNA]</scope>
    <source>
        <strain evidence="10 12">SID14438</strain>
    </source>
</reference>
<name>A0A6N9V4F8_STRMI</name>
<dbReference type="Proteomes" id="UP000509345">
    <property type="component" value="Chromosome"/>
</dbReference>
<evidence type="ECO:0000313" key="9">
    <source>
        <dbReference type="EMBL" id="MER0425418.1"/>
    </source>
</evidence>
<comment type="similarity">
    <text evidence="7">Belongs to the binding-protein-dependent transport system permease family.</text>
</comment>
<dbReference type="InterPro" id="IPR000515">
    <property type="entry name" value="MetI-like"/>
</dbReference>
<reference evidence="11 13" key="2">
    <citation type="submission" date="2020-06" db="EMBL/GenBank/DDBJ databases">
        <title>Genome mining for natural products.</title>
        <authorList>
            <person name="Zhang B."/>
            <person name="Shi J."/>
            <person name="Ge H."/>
        </authorList>
    </citation>
    <scope>NUCLEOTIDE SEQUENCE [LARGE SCALE GENOMIC DNA]</scope>
    <source>
        <strain evidence="11 13">NA06532</strain>
    </source>
</reference>
<dbReference type="InterPro" id="IPR035906">
    <property type="entry name" value="MetI-like_sf"/>
</dbReference>
<evidence type="ECO:0000256" key="1">
    <source>
        <dbReference type="ARBA" id="ARBA00004651"/>
    </source>
</evidence>
<keyword evidence="4 7" id="KW-0812">Transmembrane</keyword>
<comment type="subcellular location">
    <subcellularLocation>
        <location evidence="1 7">Cell membrane</location>
        <topology evidence="1 7">Multi-pass membrane protein</topology>
    </subcellularLocation>
</comment>
<reference evidence="9 14" key="3">
    <citation type="submission" date="2024-01" db="EMBL/GenBank/DDBJ databases">
        <title>Metagenomic exploration of the rhizosphere soil microbial community and their significance in facilitating the development of wild simulated ginseng.</title>
        <authorList>
            <person name="Huang J."/>
        </authorList>
    </citation>
    <scope>NUCLEOTIDE SEQUENCE [LARGE SCALE GENOMIC DNA]</scope>
    <source>
        <strain evidence="9 14">WY141</strain>
    </source>
</reference>
<feature type="domain" description="ABC transmembrane type-1" evidence="8">
    <location>
        <begin position="87"/>
        <end position="283"/>
    </location>
</feature>
<evidence type="ECO:0000256" key="5">
    <source>
        <dbReference type="ARBA" id="ARBA00022989"/>
    </source>
</evidence>
<dbReference type="SUPFAM" id="SSF161098">
    <property type="entry name" value="MetI-like"/>
    <property type="match status" value="1"/>
</dbReference>
<keyword evidence="14" id="KW-1185">Reference proteome</keyword>
<dbReference type="RefSeq" id="WP_015612856.1">
    <property type="nucleotide sequence ID" value="NZ_BMUG01000003.1"/>
</dbReference>
<feature type="transmembrane region" description="Helical" evidence="7">
    <location>
        <begin position="205"/>
        <end position="227"/>
    </location>
</feature>
<keyword evidence="6 7" id="KW-0472">Membrane</keyword>
<accession>A0A6N9V4F8</accession>
<evidence type="ECO:0000256" key="3">
    <source>
        <dbReference type="ARBA" id="ARBA00022475"/>
    </source>
</evidence>
<evidence type="ECO:0000313" key="11">
    <source>
        <dbReference type="EMBL" id="QKW46736.1"/>
    </source>
</evidence>
<dbReference type="InterPro" id="IPR050901">
    <property type="entry name" value="BP-dep_ABC_trans_perm"/>
</dbReference>
<dbReference type="Pfam" id="PF00528">
    <property type="entry name" value="BPD_transp_1"/>
    <property type="match status" value="1"/>
</dbReference>
<evidence type="ECO:0000313" key="13">
    <source>
        <dbReference type="Proteomes" id="UP000509345"/>
    </source>
</evidence>
<feature type="transmembrane region" description="Helical" evidence="7">
    <location>
        <begin position="261"/>
        <end position="283"/>
    </location>
</feature>
<feature type="transmembrane region" description="Helical" evidence="7">
    <location>
        <begin position="122"/>
        <end position="145"/>
    </location>
</feature>
<dbReference type="GO" id="GO:0005886">
    <property type="term" value="C:plasma membrane"/>
    <property type="evidence" value="ECO:0007669"/>
    <property type="project" value="UniProtKB-SubCell"/>
</dbReference>
<dbReference type="AlphaFoldDB" id="A0A6N9V4F8"/>
<evidence type="ECO:0000256" key="2">
    <source>
        <dbReference type="ARBA" id="ARBA00022448"/>
    </source>
</evidence>
<gene>
    <name evidence="9" type="ORF">ABR748_14465</name>
    <name evidence="10" type="ORF">G3I39_12160</name>
    <name evidence="11" type="ORF">HUT09_31650</name>
</gene>
<keyword evidence="3" id="KW-1003">Cell membrane</keyword>
<dbReference type="PANTHER" id="PTHR32243:SF18">
    <property type="entry name" value="INNER MEMBRANE ABC TRANSPORTER PERMEASE PROTEIN YCJP"/>
    <property type="match status" value="1"/>
</dbReference>
<sequence>MSSLTRTSGPRRSRTRSPMAAPQSFLWTRRIVLTLLAGFVLLPVYVMVSSSLKPLQDVSGKFQWIPSTLTIQPYFDIWETVPLARYFVNSLIVALSATVLSVTIAVFAAYAVSRYSFRGKRVFTVTVLSTQMFPGILFLLPLFLIFVNIGSSTGVALYGSRGGLILTYLTFSLPFSIWMLIGYFDSIPKDLDEAALVDGCGPVGALFRVVVPAAVPGIVAVSVYSFMTAWGEVLFASVMTNDATRTLSVGLQGYATQNDVYWNQVMAASLVVSVPIVAGFLLLQRYLVAGLTAGAVK</sequence>
<dbReference type="GeneID" id="87635837"/>
<feature type="transmembrane region" description="Helical" evidence="7">
    <location>
        <begin position="165"/>
        <end position="184"/>
    </location>
</feature>
<dbReference type="Proteomes" id="UP000471648">
    <property type="component" value="Unassembled WGS sequence"/>
</dbReference>
<dbReference type="Proteomes" id="UP001456562">
    <property type="component" value="Unassembled WGS sequence"/>
</dbReference>
<dbReference type="EMBL" id="JAAGME010000485">
    <property type="protein sequence ID" value="NEB67794.1"/>
    <property type="molecule type" value="Genomic_DNA"/>
</dbReference>
<organism evidence="10 12">
    <name type="scientific">Streptomyces microflavus</name>
    <name type="common">Streptomyces lipmanii</name>
    <dbReference type="NCBI Taxonomy" id="1919"/>
    <lineage>
        <taxon>Bacteria</taxon>
        <taxon>Bacillati</taxon>
        <taxon>Actinomycetota</taxon>
        <taxon>Actinomycetes</taxon>
        <taxon>Kitasatosporales</taxon>
        <taxon>Streptomycetaceae</taxon>
        <taxon>Streptomyces</taxon>
    </lineage>
</organism>
<proteinExistence type="inferred from homology"/>
<evidence type="ECO:0000313" key="14">
    <source>
        <dbReference type="Proteomes" id="UP001456562"/>
    </source>
</evidence>
<dbReference type="PROSITE" id="PS50928">
    <property type="entry name" value="ABC_TM1"/>
    <property type="match status" value="1"/>
</dbReference>
<evidence type="ECO:0000259" key="8">
    <source>
        <dbReference type="PROSITE" id="PS50928"/>
    </source>
</evidence>
<dbReference type="Gene3D" id="1.10.3720.10">
    <property type="entry name" value="MetI-like"/>
    <property type="match status" value="1"/>
</dbReference>
<dbReference type="EMBL" id="JBEJUE010000010">
    <property type="protein sequence ID" value="MER0425418.1"/>
    <property type="molecule type" value="Genomic_DNA"/>
</dbReference>
<protein>
    <submittedName>
        <fullName evidence="10">Carbohydrate ABC transporter permease</fullName>
    </submittedName>
</protein>
<evidence type="ECO:0000313" key="10">
    <source>
        <dbReference type="EMBL" id="NEB67794.1"/>
    </source>
</evidence>
<dbReference type="GO" id="GO:0055085">
    <property type="term" value="P:transmembrane transport"/>
    <property type="evidence" value="ECO:0007669"/>
    <property type="project" value="InterPro"/>
</dbReference>
<feature type="transmembrane region" description="Helical" evidence="7">
    <location>
        <begin position="86"/>
        <end position="110"/>
    </location>
</feature>
<evidence type="ECO:0000256" key="7">
    <source>
        <dbReference type="RuleBase" id="RU363032"/>
    </source>
</evidence>
<evidence type="ECO:0000313" key="12">
    <source>
        <dbReference type="Proteomes" id="UP000471648"/>
    </source>
</evidence>
<dbReference type="CDD" id="cd06261">
    <property type="entry name" value="TM_PBP2"/>
    <property type="match status" value="1"/>
</dbReference>
<dbReference type="EMBL" id="CP054926">
    <property type="protein sequence ID" value="QKW46736.1"/>
    <property type="molecule type" value="Genomic_DNA"/>
</dbReference>
<keyword evidence="2 7" id="KW-0813">Transport</keyword>
<evidence type="ECO:0000256" key="4">
    <source>
        <dbReference type="ARBA" id="ARBA00022692"/>
    </source>
</evidence>
<evidence type="ECO:0000256" key="6">
    <source>
        <dbReference type="ARBA" id="ARBA00023136"/>
    </source>
</evidence>